<feature type="compositionally biased region" description="Basic and acidic residues" evidence="1">
    <location>
        <begin position="14"/>
        <end position="27"/>
    </location>
</feature>
<gene>
    <name evidence="2" type="ORF">PanWU01x14_267110</name>
</gene>
<feature type="compositionally biased region" description="Low complexity" evidence="1">
    <location>
        <begin position="55"/>
        <end position="67"/>
    </location>
</feature>
<evidence type="ECO:0000256" key="1">
    <source>
        <dbReference type="SAM" id="MobiDB-lite"/>
    </source>
</evidence>
<organism evidence="2 3">
    <name type="scientific">Parasponia andersonii</name>
    <name type="common">Sponia andersonii</name>
    <dbReference type="NCBI Taxonomy" id="3476"/>
    <lineage>
        <taxon>Eukaryota</taxon>
        <taxon>Viridiplantae</taxon>
        <taxon>Streptophyta</taxon>
        <taxon>Embryophyta</taxon>
        <taxon>Tracheophyta</taxon>
        <taxon>Spermatophyta</taxon>
        <taxon>Magnoliopsida</taxon>
        <taxon>eudicotyledons</taxon>
        <taxon>Gunneridae</taxon>
        <taxon>Pentapetalae</taxon>
        <taxon>rosids</taxon>
        <taxon>fabids</taxon>
        <taxon>Rosales</taxon>
        <taxon>Cannabaceae</taxon>
        <taxon>Parasponia</taxon>
    </lineage>
</organism>
<dbReference type="Proteomes" id="UP000237105">
    <property type="component" value="Unassembled WGS sequence"/>
</dbReference>
<evidence type="ECO:0000313" key="3">
    <source>
        <dbReference type="Proteomes" id="UP000237105"/>
    </source>
</evidence>
<keyword evidence="3" id="KW-1185">Reference proteome</keyword>
<name>A0A2P5B6H4_PARAD</name>
<comment type="caution">
    <text evidence="2">The sequence shown here is derived from an EMBL/GenBank/DDBJ whole genome shotgun (WGS) entry which is preliminary data.</text>
</comment>
<accession>A0A2P5B6H4</accession>
<dbReference type="OrthoDB" id="10434780at2759"/>
<reference evidence="3" key="1">
    <citation type="submission" date="2016-06" db="EMBL/GenBank/DDBJ databases">
        <title>Parallel loss of symbiosis genes in relatives of nitrogen-fixing non-legume Parasponia.</title>
        <authorList>
            <person name="Van Velzen R."/>
            <person name="Holmer R."/>
            <person name="Bu F."/>
            <person name="Rutten L."/>
            <person name="Van Zeijl A."/>
            <person name="Liu W."/>
            <person name="Santuari L."/>
            <person name="Cao Q."/>
            <person name="Sharma T."/>
            <person name="Shen D."/>
            <person name="Roswanjaya Y."/>
            <person name="Wardhani T."/>
            <person name="Kalhor M.S."/>
            <person name="Jansen J."/>
            <person name="Van den Hoogen J."/>
            <person name="Gungor B."/>
            <person name="Hartog M."/>
            <person name="Hontelez J."/>
            <person name="Verver J."/>
            <person name="Yang W.-C."/>
            <person name="Schijlen E."/>
            <person name="Repin R."/>
            <person name="Schilthuizen M."/>
            <person name="Schranz E."/>
            <person name="Heidstra R."/>
            <person name="Miyata K."/>
            <person name="Fedorova E."/>
            <person name="Kohlen W."/>
            <person name="Bisseling T."/>
            <person name="Smit S."/>
            <person name="Geurts R."/>
        </authorList>
    </citation>
    <scope>NUCLEOTIDE SEQUENCE [LARGE SCALE GENOMIC DNA]</scope>
    <source>
        <strain evidence="3">cv. WU1-14</strain>
    </source>
</reference>
<sequence length="76" mass="8082">MENVGNKSSKKPKDRIPPRRGQIKDKIFQEAAKKVKNVAKMAAGLGKKVIGHHGSGSSTSATPHGSTYNSEGHSDI</sequence>
<feature type="region of interest" description="Disordered" evidence="1">
    <location>
        <begin position="1"/>
        <end position="27"/>
    </location>
</feature>
<proteinExistence type="predicted"/>
<dbReference type="EMBL" id="JXTB01000351">
    <property type="protein sequence ID" value="PON44403.1"/>
    <property type="molecule type" value="Genomic_DNA"/>
</dbReference>
<feature type="region of interest" description="Disordered" evidence="1">
    <location>
        <begin position="48"/>
        <end position="76"/>
    </location>
</feature>
<protein>
    <submittedName>
        <fullName evidence="2">Uncharacterized protein</fullName>
    </submittedName>
</protein>
<dbReference type="PANTHER" id="PTHR37721:SF1">
    <property type="entry name" value="OS05G0464200 PROTEIN"/>
    <property type="match status" value="1"/>
</dbReference>
<evidence type="ECO:0000313" key="2">
    <source>
        <dbReference type="EMBL" id="PON44403.1"/>
    </source>
</evidence>
<dbReference type="AlphaFoldDB" id="A0A2P5B6H4"/>
<dbReference type="PANTHER" id="PTHR37721">
    <property type="entry name" value="OS05G0464200 PROTEIN"/>
    <property type="match status" value="1"/>
</dbReference>